<dbReference type="AlphaFoldDB" id="A0A1F8BJ95"/>
<dbReference type="Proteomes" id="UP000176725">
    <property type="component" value="Unassembled WGS sequence"/>
</dbReference>
<accession>A0A1F8BJ95</accession>
<gene>
    <name evidence="2" type="ORF">A2893_02085</name>
</gene>
<keyword evidence="1" id="KW-1133">Transmembrane helix</keyword>
<protein>
    <recommendedName>
        <fullName evidence="4">DUF3105 domain-containing protein</fullName>
    </recommendedName>
</protein>
<name>A0A1F8BJ95_9BACT</name>
<dbReference type="EMBL" id="MGHH01000015">
    <property type="protein sequence ID" value="OGM63749.1"/>
    <property type="molecule type" value="Genomic_DNA"/>
</dbReference>
<keyword evidence="1" id="KW-0812">Transmembrane</keyword>
<comment type="caution">
    <text evidence="2">The sequence shown here is derived from an EMBL/GenBank/DDBJ whole genome shotgun (WGS) entry which is preliminary data.</text>
</comment>
<feature type="transmembrane region" description="Helical" evidence="1">
    <location>
        <begin position="38"/>
        <end position="56"/>
    </location>
</feature>
<evidence type="ECO:0000313" key="3">
    <source>
        <dbReference type="Proteomes" id="UP000176725"/>
    </source>
</evidence>
<organism evidence="2 3">
    <name type="scientific">Candidatus Woesebacteria bacterium RIFCSPLOWO2_01_FULL_39_25</name>
    <dbReference type="NCBI Taxonomy" id="1802521"/>
    <lineage>
        <taxon>Bacteria</taxon>
        <taxon>Candidatus Woeseibacteriota</taxon>
    </lineage>
</organism>
<proteinExistence type="predicted"/>
<sequence>MEEETTQFLSKREKRLLAKEQKREEREQGEVFSRIKKFGIWILVIGFLVAGIWWLWRQSTKPLPGQEVADLGREHITDIAGVNYNSNPPTSGTHFPVWAKKGVYDGVLSDGYLIHSLEHGYVVISYDCTKSVVGNQWSVVSEILAHDEPTKESTDSGELLKHMKFQPSGETSWFTPENPPEDELDLPNEFDSEGCKNLVANLSKFVQKWDRVIVVPRPNLETQVALTAWTRIDKLEGFDEDRIENFIKAFHNKGPEKTME</sequence>
<dbReference type="STRING" id="1802521.A2893_02085"/>
<keyword evidence="1" id="KW-0472">Membrane</keyword>
<dbReference type="Pfam" id="PF11303">
    <property type="entry name" value="DUF3105"/>
    <property type="match status" value="2"/>
</dbReference>
<evidence type="ECO:0008006" key="4">
    <source>
        <dbReference type="Google" id="ProtNLM"/>
    </source>
</evidence>
<evidence type="ECO:0000313" key="2">
    <source>
        <dbReference type="EMBL" id="OGM63749.1"/>
    </source>
</evidence>
<reference evidence="2 3" key="1">
    <citation type="journal article" date="2016" name="Nat. Commun.">
        <title>Thousands of microbial genomes shed light on interconnected biogeochemical processes in an aquifer system.</title>
        <authorList>
            <person name="Anantharaman K."/>
            <person name="Brown C.T."/>
            <person name="Hug L.A."/>
            <person name="Sharon I."/>
            <person name="Castelle C.J."/>
            <person name="Probst A.J."/>
            <person name="Thomas B.C."/>
            <person name="Singh A."/>
            <person name="Wilkins M.J."/>
            <person name="Karaoz U."/>
            <person name="Brodie E.L."/>
            <person name="Williams K.H."/>
            <person name="Hubbard S.S."/>
            <person name="Banfield J.F."/>
        </authorList>
    </citation>
    <scope>NUCLEOTIDE SEQUENCE [LARGE SCALE GENOMIC DNA]</scope>
</reference>
<dbReference type="InterPro" id="IPR021454">
    <property type="entry name" value="DUF3105"/>
</dbReference>
<evidence type="ECO:0000256" key="1">
    <source>
        <dbReference type="SAM" id="Phobius"/>
    </source>
</evidence>